<dbReference type="Gene3D" id="1.10.357.10">
    <property type="entry name" value="Tetracycline Repressor, domain 2"/>
    <property type="match status" value="1"/>
</dbReference>
<dbReference type="GO" id="GO:0003677">
    <property type="term" value="F:DNA binding"/>
    <property type="evidence" value="ECO:0007669"/>
    <property type="project" value="UniProtKB-UniRule"/>
</dbReference>
<keyword evidence="2 4" id="KW-0238">DNA-binding</keyword>
<evidence type="ECO:0000256" key="1">
    <source>
        <dbReference type="ARBA" id="ARBA00023015"/>
    </source>
</evidence>
<dbReference type="InterPro" id="IPR001647">
    <property type="entry name" value="HTH_TetR"/>
</dbReference>
<dbReference type="PANTHER" id="PTHR47506:SF6">
    <property type="entry name" value="HTH-TYPE TRANSCRIPTIONAL REPRESSOR NEMR"/>
    <property type="match status" value="1"/>
</dbReference>
<dbReference type="InterPro" id="IPR009057">
    <property type="entry name" value="Homeodomain-like_sf"/>
</dbReference>
<proteinExistence type="predicted"/>
<evidence type="ECO:0000256" key="3">
    <source>
        <dbReference type="ARBA" id="ARBA00023163"/>
    </source>
</evidence>
<organism evidence="6 7">
    <name type="scientific">Klebsiella quasipneumoniae subsp. similipneumoniae</name>
    <dbReference type="NCBI Taxonomy" id="1463164"/>
    <lineage>
        <taxon>Bacteria</taxon>
        <taxon>Pseudomonadati</taxon>
        <taxon>Pseudomonadota</taxon>
        <taxon>Gammaproteobacteria</taxon>
        <taxon>Enterobacterales</taxon>
        <taxon>Enterobacteriaceae</taxon>
        <taxon>Klebsiella/Raoultella group</taxon>
        <taxon>Klebsiella</taxon>
        <taxon>Klebsiella pneumoniae complex</taxon>
    </lineage>
</organism>
<reference evidence="6" key="1">
    <citation type="submission" date="2023-10" db="EMBL/GenBank/DDBJ databases">
        <title>Surveillance and assessment of the effects of hospital wastewater treatment on clearance of pathogenic bacterial and antimicrobial resistance genes.</title>
        <authorList>
            <person name="Wu Y."/>
        </authorList>
    </citation>
    <scope>NUCLEOTIDE SEQUENCE</scope>
    <source>
        <strain evidence="6">23-M-SY-8</strain>
    </source>
</reference>
<dbReference type="SUPFAM" id="SSF48498">
    <property type="entry name" value="Tetracyclin repressor-like, C-terminal domain"/>
    <property type="match status" value="1"/>
</dbReference>
<dbReference type="PRINTS" id="PR00455">
    <property type="entry name" value="HTHTETR"/>
</dbReference>
<sequence length="191" mass="21963">MKPKYHEIINLSSQFFNREGFLNPSIDRIAEAAGISKMTFYRYFEDKEALIKAVLEEKHNTFILELKSLIAEKETAKDKLFTIFDFYQNWFARESFHGCMFTRAVVELGNTMPALKSITFDFKSGLYRLIQEILLDYFSPIKSERVAFVILMLIDGAISVSQTMDKEIREFPPAMSAWAAAKTIIAAEKGD</sequence>
<evidence type="ECO:0000313" key="6">
    <source>
        <dbReference type="EMBL" id="MDV0611941.1"/>
    </source>
</evidence>
<dbReference type="InterPro" id="IPR036271">
    <property type="entry name" value="Tet_transcr_reg_TetR-rel_C_sf"/>
</dbReference>
<keyword evidence="3" id="KW-0804">Transcription</keyword>
<accession>A0AAE4MTK2</accession>
<dbReference type="EMBL" id="JAWHXQ010000008">
    <property type="protein sequence ID" value="MDV0611941.1"/>
    <property type="molecule type" value="Genomic_DNA"/>
</dbReference>
<feature type="DNA-binding region" description="H-T-H motif" evidence="4">
    <location>
        <begin position="25"/>
        <end position="44"/>
    </location>
</feature>
<keyword evidence="1" id="KW-0805">Transcription regulation</keyword>
<dbReference type="SUPFAM" id="SSF46689">
    <property type="entry name" value="Homeodomain-like"/>
    <property type="match status" value="1"/>
</dbReference>
<dbReference type="PROSITE" id="PS50977">
    <property type="entry name" value="HTH_TETR_2"/>
    <property type="match status" value="1"/>
</dbReference>
<dbReference type="RefSeq" id="WP_004205780.1">
    <property type="nucleotide sequence ID" value="NZ_BRPP01000019.1"/>
</dbReference>
<name>A0AAE4MTK2_9ENTR</name>
<evidence type="ECO:0000313" key="7">
    <source>
        <dbReference type="Proteomes" id="UP001187239"/>
    </source>
</evidence>
<gene>
    <name evidence="6" type="ORF">RZO73_15585</name>
</gene>
<evidence type="ECO:0000256" key="4">
    <source>
        <dbReference type="PROSITE-ProRule" id="PRU00335"/>
    </source>
</evidence>
<evidence type="ECO:0000256" key="2">
    <source>
        <dbReference type="ARBA" id="ARBA00023125"/>
    </source>
</evidence>
<evidence type="ECO:0000259" key="5">
    <source>
        <dbReference type="PROSITE" id="PS50977"/>
    </source>
</evidence>
<dbReference type="Proteomes" id="UP001187239">
    <property type="component" value="Unassembled WGS sequence"/>
</dbReference>
<dbReference type="AlphaFoldDB" id="A0AAE4MTK2"/>
<feature type="domain" description="HTH tetR-type" evidence="5">
    <location>
        <begin position="2"/>
        <end position="62"/>
    </location>
</feature>
<dbReference type="Pfam" id="PF00440">
    <property type="entry name" value="TetR_N"/>
    <property type="match status" value="1"/>
</dbReference>
<protein>
    <submittedName>
        <fullName evidence="6">TetR/AcrR family transcriptional regulator</fullName>
    </submittedName>
</protein>
<comment type="caution">
    <text evidence="6">The sequence shown here is derived from an EMBL/GenBank/DDBJ whole genome shotgun (WGS) entry which is preliminary data.</text>
</comment>
<dbReference type="PANTHER" id="PTHR47506">
    <property type="entry name" value="TRANSCRIPTIONAL REGULATORY PROTEIN"/>
    <property type="match status" value="1"/>
</dbReference>